<gene>
    <name evidence="6" type="ORF">EH55_01160</name>
</gene>
<dbReference type="NCBIfam" id="TIGR00011">
    <property type="entry name" value="YbaK_EbsC"/>
    <property type="match status" value="1"/>
</dbReference>
<reference evidence="6 7" key="1">
    <citation type="submission" date="2014-04" db="EMBL/GenBank/DDBJ databases">
        <title>Draft Genome Sequence of Synergistes jonesii.</title>
        <authorList>
            <person name="Coil D.A."/>
            <person name="Eisen J.A."/>
            <person name="Holland-Moritz H.E."/>
        </authorList>
    </citation>
    <scope>NUCLEOTIDE SEQUENCE [LARGE SCALE GENOMIC DNA]</scope>
    <source>
        <strain evidence="6 7">78-1</strain>
    </source>
</reference>
<dbReference type="PANTHER" id="PTHR30411:SF0">
    <property type="entry name" value="CYS-TRNA(PRO)_CYS-TRNA(CYS) DEACYLASE YBAK"/>
    <property type="match status" value="1"/>
</dbReference>
<dbReference type="Proteomes" id="UP000027665">
    <property type="component" value="Unassembled WGS sequence"/>
</dbReference>
<dbReference type="SUPFAM" id="SSF55826">
    <property type="entry name" value="YbaK/ProRS associated domain"/>
    <property type="match status" value="1"/>
</dbReference>
<dbReference type="Gene3D" id="3.90.960.10">
    <property type="entry name" value="YbaK/aminoacyl-tRNA synthetase-associated domain"/>
    <property type="match status" value="1"/>
</dbReference>
<dbReference type="InterPro" id="IPR007214">
    <property type="entry name" value="YbaK/aa-tRNA-synth-assoc-dom"/>
</dbReference>
<keyword evidence="7" id="KW-1185">Reference proteome</keyword>
<dbReference type="GO" id="GO:0016829">
    <property type="term" value="F:lyase activity"/>
    <property type="evidence" value="ECO:0007669"/>
    <property type="project" value="UniProtKB-KW"/>
</dbReference>
<proteinExistence type="inferred from homology"/>
<dbReference type="Pfam" id="PF04073">
    <property type="entry name" value="tRNA_edit"/>
    <property type="match status" value="1"/>
</dbReference>
<dbReference type="CDD" id="cd00002">
    <property type="entry name" value="YbaK_deacylase"/>
    <property type="match status" value="1"/>
</dbReference>
<evidence type="ECO:0000259" key="5">
    <source>
        <dbReference type="Pfam" id="PF04073"/>
    </source>
</evidence>
<dbReference type="PIRSF" id="PIRSF006181">
    <property type="entry name" value="EbsC_YbaK"/>
    <property type="match status" value="1"/>
</dbReference>
<organism evidence="6 7">
    <name type="scientific">Synergistes jonesii</name>
    <dbReference type="NCBI Taxonomy" id="2754"/>
    <lineage>
        <taxon>Bacteria</taxon>
        <taxon>Thermotogati</taxon>
        <taxon>Synergistota</taxon>
        <taxon>Synergistia</taxon>
        <taxon>Synergistales</taxon>
        <taxon>Synergistaceae</taxon>
        <taxon>Synergistes</taxon>
    </lineage>
</organism>
<name>A0A073ISN3_9BACT</name>
<comment type="caution">
    <text evidence="6">The sequence shown here is derived from an EMBL/GenBank/DDBJ whole genome shotgun (WGS) entry which is preliminary data.</text>
</comment>
<dbReference type="STRING" id="2754.EH55_01160"/>
<dbReference type="GO" id="GO:0006412">
    <property type="term" value="P:translation"/>
    <property type="evidence" value="ECO:0007669"/>
    <property type="project" value="UniProtKB-KW"/>
</dbReference>
<comment type="similarity">
    <text evidence="1 4">Belongs to the prolyl-tRNA editing family. YbaK/EbsC subfamily.</text>
</comment>
<evidence type="ECO:0000256" key="4">
    <source>
        <dbReference type="PIRNR" id="PIRNR006181"/>
    </source>
</evidence>
<dbReference type="GeneID" id="90983151"/>
<dbReference type="PANTHER" id="PTHR30411">
    <property type="entry name" value="CYTOPLASMIC PROTEIN"/>
    <property type="match status" value="1"/>
</dbReference>
<dbReference type="eggNOG" id="COG2606">
    <property type="taxonomic scope" value="Bacteria"/>
</dbReference>
<dbReference type="RefSeq" id="WP_037975133.1">
    <property type="nucleotide sequence ID" value="NZ_JMKI01000016.1"/>
</dbReference>
<evidence type="ECO:0000313" key="7">
    <source>
        <dbReference type="Proteomes" id="UP000027665"/>
    </source>
</evidence>
<dbReference type="GO" id="GO:0002161">
    <property type="term" value="F:aminoacyl-tRNA deacylase activity"/>
    <property type="evidence" value="ECO:0007669"/>
    <property type="project" value="InterPro"/>
</dbReference>
<dbReference type="EMBL" id="JMKI01000016">
    <property type="protein sequence ID" value="KEJ92819.1"/>
    <property type="molecule type" value="Genomic_DNA"/>
</dbReference>
<dbReference type="InterPro" id="IPR036754">
    <property type="entry name" value="YbaK/aa-tRNA-synt-asso_dom_sf"/>
</dbReference>
<keyword evidence="2 4" id="KW-0648">Protein biosynthesis</keyword>
<dbReference type="EC" id="4.2.-.-" evidence="4"/>
<evidence type="ECO:0000313" key="6">
    <source>
        <dbReference type="EMBL" id="KEJ92819.1"/>
    </source>
</evidence>
<evidence type="ECO:0000256" key="3">
    <source>
        <dbReference type="ARBA" id="ARBA00023239"/>
    </source>
</evidence>
<sequence>MAQAKKTNAVRMLEGMKIPFELLEYAIDEKELSAEDAAAKTGIAPERTFKTLCCRGDKSGVMMVCVPAGRELDFKALAAASGNKSAELVHLKEVQGLTGYVRGGCSPLGTKKKYPVIVDASALSFDFITVNAGHRGLLFKLAPSDLVRAAGAKTAPVVR</sequence>
<accession>A0A073ISN3</accession>
<evidence type="ECO:0000256" key="2">
    <source>
        <dbReference type="ARBA" id="ARBA00022917"/>
    </source>
</evidence>
<dbReference type="OrthoDB" id="9809296at2"/>
<evidence type="ECO:0000256" key="1">
    <source>
        <dbReference type="ARBA" id="ARBA00009798"/>
    </source>
</evidence>
<dbReference type="AlphaFoldDB" id="A0A073ISN3"/>
<feature type="domain" description="YbaK/aminoacyl-tRNA synthetase-associated" evidence="5">
    <location>
        <begin position="33"/>
        <end position="148"/>
    </location>
</feature>
<keyword evidence="3 4" id="KW-0456">Lyase</keyword>
<protein>
    <recommendedName>
        <fullName evidence="4">Cys-tRNA(Pro)/Cys-tRNA(Cys) deacylase</fullName>
        <ecNumber evidence="4">4.2.-.-</ecNumber>
    </recommendedName>
</protein>
<dbReference type="InterPro" id="IPR004369">
    <property type="entry name" value="Prolyl-tRNA_editing_YbaK/EbsC"/>
</dbReference>